<dbReference type="InterPro" id="IPR027417">
    <property type="entry name" value="P-loop_NTPase"/>
</dbReference>
<reference evidence="7" key="1">
    <citation type="journal article" date="2012" name="Science">
        <title>Fermentation, hydrogen, and sulfur metabolism in multiple uncultivated bacterial phyla.</title>
        <authorList>
            <person name="Wrighton K.C."/>
            <person name="Thomas B.C."/>
            <person name="Sharon I."/>
            <person name="Miller C.S."/>
            <person name="Castelle C.J."/>
            <person name="VerBerkmoes N.C."/>
            <person name="Wilkins M.J."/>
            <person name="Hettich R.L."/>
            <person name="Lipton M.S."/>
            <person name="Williams K.H."/>
            <person name="Long P.E."/>
            <person name="Banfield J.F."/>
        </authorList>
    </citation>
    <scope>NUCLEOTIDE SEQUENCE [LARGE SCALE GENOMIC DNA]</scope>
</reference>
<dbReference type="InterPro" id="IPR003439">
    <property type="entry name" value="ABC_transporter-like_ATP-bd"/>
</dbReference>
<keyword evidence="3" id="KW-0547">Nucleotide-binding</keyword>
<comment type="caution">
    <text evidence="7">The sequence shown here is derived from an EMBL/GenBank/DDBJ whole genome shotgun (WGS) entry which is preliminary data.</text>
</comment>
<sequence>MKTILELKDITVEYGWVKALDNASIELKEGEVVALMWPNGAGKSTILKSIFWLTPITSWKVFLDSSELEPISHEIIGRWVVFVPQGKRVFDNLSIRENLELWAYSLKNKKDLKNKIDELYESFPILKERSKYLAQTLSGWQQQMLALARWLMAEPRILLLDEPSLWLSPKMVKEVFEVIKHINEKFNTSILVVEHNIKSLLNIVDRVYVLDKWKVVLNDSPGKIISWDELNKIFLGKE</sequence>
<keyword evidence="2" id="KW-0813">Transport</keyword>
<dbReference type="GO" id="GO:0005524">
    <property type="term" value="F:ATP binding"/>
    <property type="evidence" value="ECO:0007669"/>
    <property type="project" value="UniProtKB-KW"/>
</dbReference>
<evidence type="ECO:0000256" key="3">
    <source>
        <dbReference type="ARBA" id="ARBA00022741"/>
    </source>
</evidence>
<gene>
    <name evidence="7" type="ORF">ACD_3C00123G0012</name>
</gene>
<dbReference type="EMBL" id="AMFJ01000397">
    <property type="protein sequence ID" value="EKE27946.1"/>
    <property type="molecule type" value="Genomic_DNA"/>
</dbReference>
<comment type="similarity">
    <text evidence="1">Belongs to the ABC transporter superfamily.</text>
</comment>
<evidence type="ECO:0000256" key="1">
    <source>
        <dbReference type="ARBA" id="ARBA00005417"/>
    </source>
</evidence>
<name>K2F9Y3_9BACT</name>
<dbReference type="SUPFAM" id="SSF52540">
    <property type="entry name" value="P-loop containing nucleoside triphosphate hydrolases"/>
    <property type="match status" value="1"/>
</dbReference>
<dbReference type="PROSITE" id="PS50893">
    <property type="entry name" value="ABC_TRANSPORTER_2"/>
    <property type="match status" value="1"/>
</dbReference>
<evidence type="ECO:0000256" key="2">
    <source>
        <dbReference type="ARBA" id="ARBA00022448"/>
    </source>
</evidence>
<dbReference type="GO" id="GO:0015658">
    <property type="term" value="F:branched-chain amino acid transmembrane transporter activity"/>
    <property type="evidence" value="ECO:0007669"/>
    <property type="project" value="TreeGrafter"/>
</dbReference>
<evidence type="ECO:0000256" key="4">
    <source>
        <dbReference type="ARBA" id="ARBA00022840"/>
    </source>
</evidence>
<dbReference type="InterPro" id="IPR052156">
    <property type="entry name" value="BCAA_Transport_ATP-bd_LivF"/>
</dbReference>
<dbReference type="InterPro" id="IPR003593">
    <property type="entry name" value="AAA+_ATPase"/>
</dbReference>
<dbReference type="Gene3D" id="3.40.50.300">
    <property type="entry name" value="P-loop containing nucleotide triphosphate hydrolases"/>
    <property type="match status" value="1"/>
</dbReference>
<dbReference type="SMART" id="SM00382">
    <property type="entry name" value="AAA"/>
    <property type="match status" value="1"/>
</dbReference>
<organism evidence="7">
    <name type="scientific">uncultured bacterium</name>
    <name type="common">gcode 4</name>
    <dbReference type="NCBI Taxonomy" id="1234023"/>
    <lineage>
        <taxon>Bacteria</taxon>
        <taxon>environmental samples</taxon>
    </lineage>
</organism>
<dbReference type="CDD" id="cd03224">
    <property type="entry name" value="ABC_TM1139_LivF_branched"/>
    <property type="match status" value="1"/>
</dbReference>
<dbReference type="AlphaFoldDB" id="K2F9Y3"/>
<evidence type="ECO:0000259" key="6">
    <source>
        <dbReference type="PROSITE" id="PS50893"/>
    </source>
</evidence>
<evidence type="ECO:0000313" key="7">
    <source>
        <dbReference type="EMBL" id="EKE27946.1"/>
    </source>
</evidence>
<dbReference type="Pfam" id="PF00005">
    <property type="entry name" value="ABC_tran"/>
    <property type="match status" value="1"/>
</dbReference>
<proteinExistence type="inferred from homology"/>
<keyword evidence="5" id="KW-0029">Amino-acid transport</keyword>
<protein>
    <submittedName>
        <fullName evidence="7">Amino acid/amide ABC transporter ATP-binding protein 2, HAAT family</fullName>
    </submittedName>
</protein>
<dbReference type="GO" id="GO:0015807">
    <property type="term" value="P:L-amino acid transport"/>
    <property type="evidence" value="ECO:0007669"/>
    <property type="project" value="TreeGrafter"/>
</dbReference>
<dbReference type="PANTHER" id="PTHR43820">
    <property type="entry name" value="HIGH-AFFINITY BRANCHED-CHAIN AMINO ACID TRANSPORT ATP-BINDING PROTEIN LIVF"/>
    <property type="match status" value="1"/>
</dbReference>
<keyword evidence="4 7" id="KW-0067">ATP-binding</keyword>
<accession>K2F9Y3</accession>
<dbReference type="PANTHER" id="PTHR43820:SF4">
    <property type="entry name" value="HIGH-AFFINITY BRANCHED-CHAIN AMINO ACID TRANSPORT ATP-BINDING PROTEIN LIVF"/>
    <property type="match status" value="1"/>
</dbReference>
<dbReference type="GO" id="GO:0016887">
    <property type="term" value="F:ATP hydrolysis activity"/>
    <property type="evidence" value="ECO:0007669"/>
    <property type="project" value="InterPro"/>
</dbReference>
<evidence type="ECO:0000256" key="5">
    <source>
        <dbReference type="ARBA" id="ARBA00022970"/>
    </source>
</evidence>
<feature type="domain" description="ABC transporter" evidence="6">
    <location>
        <begin position="5"/>
        <end position="237"/>
    </location>
</feature>